<dbReference type="EnsemblFungi" id="MAPG_03963T0">
    <property type="protein sequence ID" value="MAPG_03963T0"/>
    <property type="gene ID" value="MAPG_03963"/>
</dbReference>
<dbReference type="EMBL" id="ADBL01000933">
    <property type="status" value="NOT_ANNOTATED_CDS"/>
    <property type="molecule type" value="Genomic_DNA"/>
</dbReference>
<keyword evidence="3" id="KW-1185">Reference proteome</keyword>
<protein>
    <submittedName>
        <fullName evidence="1 2">Uncharacterized protein</fullName>
    </submittedName>
</protein>
<dbReference type="AlphaFoldDB" id="A0A0C4DVF9"/>
<proteinExistence type="predicted"/>
<reference evidence="1" key="3">
    <citation type="submission" date="2011-03" db="EMBL/GenBank/DDBJ databases">
        <title>Annotation of Magnaporthe poae ATCC 64411.</title>
        <authorList>
            <person name="Ma L.-J."/>
            <person name="Dead R."/>
            <person name="Young S.K."/>
            <person name="Zeng Q."/>
            <person name="Gargeya S."/>
            <person name="Fitzgerald M."/>
            <person name="Haas B."/>
            <person name="Abouelleil A."/>
            <person name="Alvarado L."/>
            <person name="Arachchi H.M."/>
            <person name="Berlin A."/>
            <person name="Brown A."/>
            <person name="Chapman S.B."/>
            <person name="Chen Z."/>
            <person name="Dunbar C."/>
            <person name="Freedman E."/>
            <person name="Gearin G."/>
            <person name="Gellesch M."/>
            <person name="Goldberg J."/>
            <person name="Griggs A."/>
            <person name="Gujja S."/>
            <person name="Heiman D."/>
            <person name="Howarth C."/>
            <person name="Larson L."/>
            <person name="Lui A."/>
            <person name="MacDonald P.J.P."/>
            <person name="Mehta T."/>
            <person name="Montmayeur A."/>
            <person name="Murphy C."/>
            <person name="Neiman D."/>
            <person name="Pearson M."/>
            <person name="Priest M."/>
            <person name="Roberts A."/>
            <person name="Saif S."/>
            <person name="Shea T."/>
            <person name="Shenoy N."/>
            <person name="Sisk P."/>
            <person name="Stolte C."/>
            <person name="Sykes S."/>
            <person name="Yandava C."/>
            <person name="Wortman J."/>
            <person name="Nusbaum C."/>
            <person name="Birren B."/>
        </authorList>
    </citation>
    <scope>NUCLEOTIDE SEQUENCE</scope>
    <source>
        <strain evidence="1">ATCC 64411</strain>
    </source>
</reference>
<reference evidence="3" key="2">
    <citation type="submission" date="2010-05" db="EMBL/GenBank/DDBJ databases">
        <title>The genome sequence of Magnaporthe poae strain ATCC 64411.</title>
        <authorList>
            <person name="Ma L.-J."/>
            <person name="Dead R."/>
            <person name="Young S."/>
            <person name="Zeng Q."/>
            <person name="Koehrsen M."/>
            <person name="Alvarado L."/>
            <person name="Berlin A."/>
            <person name="Chapman S.B."/>
            <person name="Chen Z."/>
            <person name="Freedman E."/>
            <person name="Gellesch M."/>
            <person name="Goldberg J."/>
            <person name="Griggs A."/>
            <person name="Gujja S."/>
            <person name="Heilman E.R."/>
            <person name="Heiman D."/>
            <person name="Hepburn T."/>
            <person name="Howarth C."/>
            <person name="Jen D."/>
            <person name="Larson L."/>
            <person name="Mehta T."/>
            <person name="Neiman D."/>
            <person name="Pearson M."/>
            <person name="Roberts A."/>
            <person name="Saif S."/>
            <person name="Shea T."/>
            <person name="Shenoy N."/>
            <person name="Sisk P."/>
            <person name="Stolte C."/>
            <person name="Sykes S."/>
            <person name="Walk T."/>
            <person name="White J."/>
            <person name="Yandava C."/>
            <person name="Haas B."/>
            <person name="Nusbaum C."/>
            <person name="Birren B."/>
        </authorList>
    </citation>
    <scope>NUCLEOTIDE SEQUENCE [LARGE SCALE GENOMIC DNA]</scope>
    <source>
        <strain evidence="3">ATCC 64411 / 73-15</strain>
    </source>
</reference>
<sequence length="192" mass="21034">MRATCSPSPAWPGPSPAQLVWVSTVRPQDTLCFIASLHLHPGHDAFRVNAVVSLAVLAHRSACIQSDKVVHLRAPAASSTVRVYPLPKETPSFMTALPAAGAPLCFVVWISRGRRLSQRIPGFATRRLRPPHKRQTNGLATTMGSVPALPVSAIPNGCWSPLFVHGFGKEWKAREKKKPLIMLWILKPWPCS</sequence>
<name>A0A0C4DVF9_MAGP6</name>
<dbReference type="EMBL" id="GL876968">
    <property type="protein sequence ID" value="KLU84929.1"/>
    <property type="molecule type" value="Genomic_DNA"/>
</dbReference>
<reference evidence="2" key="4">
    <citation type="journal article" date="2015" name="G3 (Bethesda)">
        <title>Genome sequences of three phytopathogenic species of the Magnaporthaceae family of fungi.</title>
        <authorList>
            <person name="Okagaki L.H."/>
            <person name="Nunes C.C."/>
            <person name="Sailsbery J."/>
            <person name="Clay B."/>
            <person name="Brown D."/>
            <person name="John T."/>
            <person name="Oh Y."/>
            <person name="Young N."/>
            <person name="Fitzgerald M."/>
            <person name="Haas B.J."/>
            <person name="Zeng Q."/>
            <person name="Young S."/>
            <person name="Adiconis X."/>
            <person name="Fan L."/>
            <person name="Levin J.Z."/>
            <person name="Mitchell T.K."/>
            <person name="Okubara P.A."/>
            <person name="Farman M.L."/>
            <person name="Kohn L.M."/>
            <person name="Birren B."/>
            <person name="Ma L.-J."/>
            <person name="Dean R.A."/>
        </authorList>
    </citation>
    <scope>NUCLEOTIDE SEQUENCE</scope>
    <source>
        <strain evidence="2">ATCC 64411 / 73-15</strain>
    </source>
</reference>
<dbReference type="Proteomes" id="UP000011715">
    <property type="component" value="Unassembled WGS sequence"/>
</dbReference>
<gene>
    <name evidence="1" type="ORF">MAPG_03963</name>
</gene>
<evidence type="ECO:0000313" key="2">
    <source>
        <dbReference type="EnsemblFungi" id="MAPG_03963T0"/>
    </source>
</evidence>
<reference evidence="1" key="1">
    <citation type="submission" date="2010-05" db="EMBL/GenBank/DDBJ databases">
        <title>The Genome Sequence of Magnaporthe poae strain ATCC 64411.</title>
        <authorList>
            <consortium name="The Broad Institute Genome Sequencing Platform"/>
            <consortium name="Broad Institute Genome Sequencing Center for Infectious Disease"/>
            <person name="Ma L.-J."/>
            <person name="Dead R."/>
            <person name="Young S."/>
            <person name="Zeng Q."/>
            <person name="Koehrsen M."/>
            <person name="Alvarado L."/>
            <person name="Berlin A."/>
            <person name="Chapman S.B."/>
            <person name="Chen Z."/>
            <person name="Freedman E."/>
            <person name="Gellesch M."/>
            <person name="Goldberg J."/>
            <person name="Griggs A."/>
            <person name="Gujja S."/>
            <person name="Heilman E.R."/>
            <person name="Heiman D."/>
            <person name="Hepburn T."/>
            <person name="Howarth C."/>
            <person name="Jen D."/>
            <person name="Larson L."/>
            <person name="Mehta T."/>
            <person name="Neiman D."/>
            <person name="Pearson M."/>
            <person name="Roberts A."/>
            <person name="Saif S."/>
            <person name="Shea T."/>
            <person name="Shenoy N."/>
            <person name="Sisk P."/>
            <person name="Stolte C."/>
            <person name="Sykes S."/>
            <person name="Walk T."/>
            <person name="White J."/>
            <person name="Yandava C."/>
            <person name="Haas B."/>
            <person name="Nusbaum C."/>
            <person name="Birren B."/>
        </authorList>
    </citation>
    <scope>NUCLEOTIDE SEQUENCE</scope>
    <source>
        <strain evidence="1">ATCC 64411</strain>
    </source>
</reference>
<organism evidence="2 3">
    <name type="scientific">Magnaporthiopsis poae (strain ATCC 64411 / 73-15)</name>
    <name type="common">Kentucky bluegrass fungus</name>
    <name type="synonym">Magnaporthe poae</name>
    <dbReference type="NCBI Taxonomy" id="644358"/>
    <lineage>
        <taxon>Eukaryota</taxon>
        <taxon>Fungi</taxon>
        <taxon>Dikarya</taxon>
        <taxon>Ascomycota</taxon>
        <taxon>Pezizomycotina</taxon>
        <taxon>Sordariomycetes</taxon>
        <taxon>Sordariomycetidae</taxon>
        <taxon>Magnaporthales</taxon>
        <taxon>Magnaporthaceae</taxon>
        <taxon>Magnaporthiopsis</taxon>
    </lineage>
</organism>
<reference evidence="2" key="5">
    <citation type="submission" date="2015-06" db="UniProtKB">
        <authorList>
            <consortium name="EnsemblFungi"/>
        </authorList>
    </citation>
    <scope>IDENTIFICATION</scope>
    <source>
        <strain evidence="2">ATCC 64411</strain>
    </source>
</reference>
<evidence type="ECO:0000313" key="3">
    <source>
        <dbReference type="Proteomes" id="UP000011715"/>
    </source>
</evidence>
<dbReference type="VEuPathDB" id="FungiDB:MAPG_03963"/>
<dbReference type="EMBL" id="ADBL01000934">
    <property type="status" value="NOT_ANNOTATED_CDS"/>
    <property type="molecule type" value="Genomic_DNA"/>
</dbReference>
<accession>A0A0C4DVF9</accession>
<evidence type="ECO:0000313" key="1">
    <source>
        <dbReference type="EMBL" id="KLU84929.1"/>
    </source>
</evidence>